<reference evidence="2 3" key="1">
    <citation type="submission" date="2019-05" db="EMBL/GenBank/DDBJ databases">
        <title>Another draft genome of Portunus trituberculatus and its Hox gene families provides insights of decapod evolution.</title>
        <authorList>
            <person name="Jeong J.-H."/>
            <person name="Song I."/>
            <person name="Kim S."/>
            <person name="Choi T."/>
            <person name="Kim D."/>
            <person name="Ryu S."/>
            <person name="Kim W."/>
        </authorList>
    </citation>
    <scope>NUCLEOTIDE SEQUENCE [LARGE SCALE GENOMIC DNA]</scope>
    <source>
        <tissue evidence="2">Muscle</tissue>
    </source>
</reference>
<dbReference type="Proteomes" id="UP000324222">
    <property type="component" value="Unassembled WGS sequence"/>
</dbReference>
<comment type="caution">
    <text evidence="2">The sequence shown here is derived from an EMBL/GenBank/DDBJ whole genome shotgun (WGS) entry which is preliminary data.</text>
</comment>
<dbReference type="EMBL" id="VSRR010054655">
    <property type="protein sequence ID" value="MPC80663.1"/>
    <property type="molecule type" value="Genomic_DNA"/>
</dbReference>
<feature type="domain" description="GTP-binding protein LepA C-terminal" evidence="1">
    <location>
        <begin position="24"/>
        <end position="64"/>
    </location>
</feature>
<name>A0A5B7IEI5_PORTR</name>
<dbReference type="InterPro" id="IPR013842">
    <property type="entry name" value="LepA_CTD"/>
</dbReference>
<sequence>MVFKNSEKIEKAVKTYRLQLDILLNGYAVPELSTIVHSSKARTEGKRVVEKLKDTLPRQMFKVWFPCILIHICLQLIDFASCGHRHSGLVMG</sequence>
<evidence type="ECO:0000313" key="3">
    <source>
        <dbReference type="Proteomes" id="UP000324222"/>
    </source>
</evidence>
<organism evidence="2 3">
    <name type="scientific">Portunus trituberculatus</name>
    <name type="common">Swimming crab</name>
    <name type="synonym">Neptunus trituberculatus</name>
    <dbReference type="NCBI Taxonomy" id="210409"/>
    <lineage>
        <taxon>Eukaryota</taxon>
        <taxon>Metazoa</taxon>
        <taxon>Ecdysozoa</taxon>
        <taxon>Arthropoda</taxon>
        <taxon>Crustacea</taxon>
        <taxon>Multicrustacea</taxon>
        <taxon>Malacostraca</taxon>
        <taxon>Eumalacostraca</taxon>
        <taxon>Eucarida</taxon>
        <taxon>Decapoda</taxon>
        <taxon>Pleocyemata</taxon>
        <taxon>Brachyura</taxon>
        <taxon>Eubrachyura</taxon>
        <taxon>Portunoidea</taxon>
        <taxon>Portunidae</taxon>
        <taxon>Portuninae</taxon>
        <taxon>Portunus</taxon>
    </lineage>
</organism>
<protein>
    <submittedName>
        <fullName evidence="2">Translation factor GUF1, mitochondrial</fullName>
    </submittedName>
</protein>
<dbReference type="Pfam" id="PF06421">
    <property type="entry name" value="LepA_C"/>
    <property type="match status" value="1"/>
</dbReference>
<dbReference type="AlphaFoldDB" id="A0A5B7IEI5"/>
<evidence type="ECO:0000313" key="2">
    <source>
        <dbReference type="EMBL" id="MPC80663.1"/>
    </source>
</evidence>
<accession>A0A5B7IEI5</accession>
<keyword evidence="3" id="KW-1185">Reference proteome</keyword>
<evidence type="ECO:0000259" key="1">
    <source>
        <dbReference type="Pfam" id="PF06421"/>
    </source>
</evidence>
<dbReference type="InterPro" id="IPR038363">
    <property type="entry name" value="LepA_C_sf"/>
</dbReference>
<gene>
    <name evidence="2" type="primary">GUF1_0</name>
    <name evidence="2" type="ORF">E2C01_075249</name>
</gene>
<dbReference type="Gene3D" id="3.30.70.2570">
    <property type="entry name" value="Elongation factor 4, C-terminal domain"/>
    <property type="match status" value="1"/>
</dbReference>
<proteinExistence type="predicted"/>
<dbReference type="OrthoDB" id="1074at2759"/>